<evidence type="ECO:0000256" key="7">
    <source>
        <dbReference type="ARBA" id="ARBA00022840"/>
    </source>
</evidence>
<dbReference type="InterPro" id="IPR003594">
    <property type="entry name" value="HATPase_dom"/>
</dbReference>
<dbReference type="SUPFAM" id="SSF55874">
    <property type="entry name" value="ATPase domain of HSP90 chaperone/DNA topoisomerase II/histidine kinase"/>
    <property type="match status" value="1"/>
</dbReference>
<dbReference type="Pfam" id="PF02518">
    <property type="entry name" value="HATPase_c"/>
    <property type="match status" value="1"/>
</dbReference>
<keyword evidence="14" id="KW-1185">Reference proteome</keyword>
<keyword evidence="9" id="KW-0175">Coiled coil</keyword>
<evidence type="ECO:0000256" key="2">
    <source>
        <dbReference type="ARBA" id="ARBA00012438"/>
    </source>
</evidence>
<feature type="domain" description="Signal transduction histidine kinase subgroup 3 dimerisation and phosphoacceptor" evidence="12">
    <location>
        <begin position="457"/>
        <end position="521"/>
    </location>
</feature>
<proteinExistence type="predicted"/>
<feature type="transmembrane region" description="Helical" evidence="10">
    <location>
        <begin position="189"/>
        <end position="212"/>
    </location>
</feature>
<feature type="domain" description="Histidine kinase/HSP90-like ATPase" evidence="11">
    <location>
        <begin position="564"/>
        <end position="648"/>
    </location>
</feature>
<protein>
    <recommendedName>
        <fullName evidence="2">histidine kinase</fullName>
        <ecNumber evidence="2">2.7.13.3</ecNumber>
    </recommendedName>
</protein>
<dbReference type="PANTHER" id="PTHR24421">
    <property type="entry name" value="NITRATE/NITRITE SENSOR PROTEIN NARX-RELATED"/>
    <property type="match status" value="1"/>
</dbReference>
<reference evidence="13 14" key="1">
    <citation type="submission" date="2024-09" db="EMBL/GenBank/DDBJ databases">
        <authorList>
            <person name="Sun Q."/>
            <person name="Mori K."/>
        </authorList>
    </citation>
    <scope>NUCLEOTIDE SEQUENCE [LARGE SCALE GENOMIC DNA]</scope>
    <source>
        <strain evidence="13 14">CCM 7759</strain>
    </source>
</reference>
<evidence type="ECO:0000256" key="10">
    <source>
        <dbReference type="SAM" id="Phobius"/>
    </source>
</evidence>
<gene>
    <name evidence="13" type="ORF">ACFFK0_27645</name>
</gene>
<evidence type="ECO:0000256" key="9">
    <source>
        <dbReference type="SAM" id="Coils"/>
    </source>
</evidence>
<evidence type="ECO:0000259" key="12">
    <source>
        <dbReference type="Pfam" id="PF07730"/>
    </source>
</evidence>
<feature type="transmembrane region" description="Helical" evidence="10">
    <location>
        <begin position="249"/>
        <end position="269"/>
    </location>
</feature>
<feature type="transmembrane region" description="Helical" evidence="10">
    <location>
        <begin position="386"/>
        <end position="404"/>
    </location>
</feature>
<dbReference type="InterPro" id="IPR011712">
    <property type="entry name" value="Sig_transdc_His_kin_sub3_dim/P"/>
</dbReference>
<comment type="caution">
    <text evidence="13">The sequence shown here is derived from an EMBL/GenBank/DDBJ whole genome shotgun (WGS) entry which is preliminary data.</text>
</comment>
<comment type="catalytic activity">
    <reaction evidence="1">
        <text>ATP + protein L-histidine = ADP + protein N-phospho-L-histidine.</text>
        <dbReference type="EC" id="2.7.13.3"/>
    </reaction>
</comment>
<feature type="transmembrane region" description="Helical" evidence="10">
    <location>
        <begin position="344"/>
        <end position="366"/>
    </location>
</feature>
<evidence type="ECO:0000256" key="5">
    <source>
        <dbReference type="ARBA" id="ARBA00022741"/>
    </source>
</evidence>
<feature type="coiled-coil region" evidence="9">
    <location>
        <begin position="431"/>
        <end position="458"/>
    </location>
</feature>
<dbReference type="Pfam" id="PF07730">
    <property type="entry name" value="HisKA_3"/>
    <property type="match status" value="1"/>
</dbReference>
<keyword evidence="10" id="KW-0472">Membrane</keyword>
<keyword evidence="7" id="KW-0067">ATP-binding</keyword>
<sequence length="649" mass="72808">MKRSKRVYVGFVLISACLFLLVTMLLVGNPSGGNAVEGVRPLLKLDYLAPWSAYMGDLPRKADGSYDETAVVWRPLQELQQTDEAKSYLGVFWIKYTLPHRETPWRDPYLYVQRHVNYEAYLGDSRIGGFDIRYERFTHPAFSWRMYAMPAGLSDRPLLIRIQPRLPGLWIGEFRIGESTALIGDMLRYGAIPLTYVLIFGALGIVSAFVYLRSGRDPLFFLFAVITFSAALAYLARLQLIQLVPHSNVLVYFGELPGVVAVAAFLVFLDRFSPGSPLGVWYRRLALAILLFVAVCMAVAIIYDHRTSMEVYRTGLLPTLALVAVLSIHYCWRKFREGTDIETGWVITGMLSAVFFTVVHIVGLHIENLIYWGGMLSPYFYLFDNAAGFGVVLFVISLANALLARLSRIREEHRLFTLDLERLVGERTAELEEASILLEQSIRERTEAMAELSVLEERNRIARDIHDVVGHTLTTTLVQIEAAKRLIHKGKPQGLERLDLSMELVRRSLADMRDSVHMMQSGGAEFDLLQSIRELTGRTEAAAGIEVSGTVDELPPLSMLQKKVLFHALQEGLTNGIRHGEAKRFRYRLQRDGGDVTLQLWNDGKPPAGTGFGFGLTNMNDRVRQLGGALEVQSPDGGGYLLSVRFPAG</sequence>
<dbReference type="GO" id="GO:0016301">
    <property type="term" value="F:kinase activity"/>
    <property type="evidence" value="ECO:0007669"/>
    <property type="project" value="UniProtKB-KW"/>
</dbReference>
<evidence type="ECO:0000256" key="8">
    <source>
        <dbReference type="ARBA" id="ARBA00023012"/>
    </source>
</evidence>
<dbReference type="CDD" id="cd16917">
    <property type="entry name" value="HATPase_UhpB-NarQ-NarX-like"/>
    <property type="match status" value="1"/>
</dbReference>
<keyword evidence="6 13" id="KW-0418">Kinase</keyword>
<accession>A0ABV6DU39</accession>
<keyword evidence="10" id="KW-1133">Transmembrane helix</keyword>
<dbReference type="Gene3D" id="1.20.5.1930">
    <property type="match status" value="1"/>
</dbReference>
<evidence type="ECO:0000256" key="3">
    <source>
        <dbReference type="ARBA" id="ARBA00022553"/>
    </source>
</evidence>
<keyword evidence="4" id="KW-0808">Transferase</keyword>
<dbReference type="PANTHER" id="PTHR24421:SF10">
    <property type="entry name" value="NITRATE_NITRITE SENSOR PROTEIN NARQ"/>
    <property type="match status" value="1"/>
</dbReference>
<feature type="transmembrane region" description="Helical" evidence="10">
    <location>
        <begin position="281"/>
        <end position="303"/>
    </location>
</feature>
<dbReference type="EC" id="2.7.13.3" evidence="2"/>
<evidence type="ECO:0000256" key="4">
    <source>
        <dbReference type="ARBA" id="ARBA00022679"/>
    </source>
</evidence>
<dbReference type="InterPro" id="IPR036890">
    <property type="entry name" value="HATPase_C_sf"/>
</dbReference>
<evidence type="ECO:0000256" key="6">
    <source>
        <dbReference type="ARBA" id="ARBA00022777"/>
    </source>
</evidence>
<feature type="transmembrane region" description="Helical" evidence="10">
    <location>
        <begin position="315"/>
        <end position="332"/>
    </location>
</feature>
<keyword evidence="8" id="KW-0902">Two-component regulatory system</keyword>
<keyword evidence="10" id="KW-0812">Transmembrane</keyword>
<organism evidence="13 14">
    <name type="scientific">Paenibacillus chartarius</name>
    <dbReference type="NCBI Taxonomy" id="747481"/>
    <lineage>
        <taxon>Bacteria</taxon>
        <taxon>Bacillati</taxon>
        <taxon>Bacillota</taxon>
        <taxon>Bacilli</taxon>
        <taxon>Bacillales</taxon>
        <taxon>Paenibacillaceae</taxon>
        <taxon>Paenibacillus</taxon>
    </lineage>
</organism>
<keyword evidence="3" id="KW-0597">Phosphoprotein</keyword>
<dbReference type="RefSeq" id="WP_377474088.1">
    <property type="nucleotide sequence ID" value="NZ_JBHLWN010000111.1"/>
</dbReference>
<evidence type="ECO:0000313" key="13">
    <source>
        <dbReference type="EMBL" id="MFC0216175.1"/>
    </source>
</evidence>
<keyword evidence="5" id="KW-0547">Nucleotide-binding</keyword>
<dbReference type="Proteomes" id="UP001589776">
    <property type="component" value="Unassembled WGS sequence"/>
</dbReference>
<dbReference type="InterPro" id="IPR050482">
    <property type="entry name" value="Sensor_HK_TwoCompSys"/>
</dbReference>
<dbReference type="Gene3D" id="3.30.565.10">
    <property type="entry name" value="Histidine kinase-like ATPase, C-terminal domain"/>
    <property type="match status" value="1"/>
</dbReference>
<evidence type="ECO:0000259" key="11">
    <source>
        <dbReference type="Pfam" id="PF02518"/>
    </source>
</evidence>
<name>A0ABV6DU39_9BACL</name>
<feature type="transmembrane region" description="Helical" evidence="10">
    <location>
        <begin position="219"/>
        <end position="237"/>
    </location>
</feature>
<evidence type="ECO:0000313" key="14">
    <source>
        <dbReference type="Proteomes" id="UP001589776"/>
    </source>
</evidence>
<evidence type="ECO:0000256" key="1">
    <source>
        <dbReference type="ARBA" id="ARBA00000085"/>
    </source>
</evidence>
<dbReference type="EMBL" id="JBHLWN010000111">
    <property type="protein sequence ID" value="MFC0216175.1"/>
    <property type="molecule type" value="Genomic_DNA"/>
</dbReference>
<dbReference type="PROSITE" id="PS51257">
    <property type="entry name" value="PROKAR_LIPOPROTEIN"/>
    <property type="match status" value="1"/>
</dbReference>